<name>A0ABR3TDB0_9PEZI</name>
<dbReference type="Proteomes" id="UP001521116">
    <property type="component" value="Unassembled WGS sequence"/>
</dbReference>
<evidence type="ECO:0000313" key="1">
    <source>
        <dbReference type="EMBL" id="KAL1637502.1"/>
    </source>
</evidence>
<reference evidence="1 2" key="1">
    <citation type="submission" date="2024-02" db="EMBL/GenBank/DDBJ databases">
        <title>De novo assembly and annotation of 12 fungi associated with fruit tree decline syndrome in Ontario, Canada.</title>
        <authorList>
            <person name="Sulman M."/>
            <person name="Ellouze W."/>
            <person name="Ilyukhin E."/>
        </authorList>
    </citation>
    <scope>NUCLEOTIDE SEQUENCE [LARGE SCALE GENOMIC DNA]</scope>
    <source>
        <strain evidence="1 2">M1-105</strain>
    </source>
</reference>
<organism evidence="1 2">
    <name type="scientific">Neofusicoccum ribis</name>
    <dbReference type="NCBI Taxonomy" id="45134"/>
    <lineage>
        <taxon>Eukaryota</taxon>
        <taxon>Fungi</taxon>
        <taxon>Dikarya</taxon>
        <taxon>Ascomycota</taxon>
        <taxon>Pezizomycotina</taxon>
        <taxon>Dothideomycetes</taxon>
        <taxon>Dothideomycetes incertae sedis</taxon>
        <taxon>Botryosphaeriales</taxon>
        <taxon>Botryosphaeriaceae</taxon>
        <taxon>Neofusicoccum</taxon>
    </lineage>
</organism>
<evidence type="ECO:0000313" key="2">
    <source>
        <dbReference type="Proteomes" id="UP001521116"/>
    </source>
</evidence>
<dbReference type="EMBL" id="JAJVDC020000003">
    <property type="protein sequence ID" value="KAL1637502.1"/>
    <property type="molecule type" value="Genomic_DNA"/>
</dbReference>
<sequence>MSFRASPIRAFLRSARNLVQEPHPHGRYPVNRAQMHAINYGFYANKFWRTASWSSADISGAWEIEDWQDDVKAMREKRASEDAMEVVELMGRIGEWV</sequence>
<keyword evidence="2" id="KW-1185">Reference proteome</keyword>
<gene>
    <name evidence="1" type="ORF">SLS56_000640</name>
</gene>
<comment type="caution">
    <text evidence="1">The sequence shown here is derived from an EMBL/GenBank/DDBJ whole genome shotgun (WGS) entry which is preliminary data.</text>
</comment>
<protein>
    <submittedName>
        <fullName evidence="1">Uncharacterized protein</fullName>
    </submittedName>
</protein>
<accession>A0ABR3TDB0</accession>
<proteinExistence type="predicted"/>